<evidence type="ECO:0000313" key="3">
    <source>
        <dbReference type="EMBL" id="KAF1993935.1"/>
    </source>
</evidence>
<accession>A0A6A5W458</accession>
<dbReference type="InterPro" id="IPR032466">
    <property type="entry name" value="Metal_Hydrolase"/>
</dbReference>
<dbReference type="AlphaFoldDB" id="A0A6A5W458"/>
<gene>
    <name evidence="3" type="ORF">P154DRAFT_47590</name>
</gene>
<keyword evidence="4" id="KW-1185">Reference proteome</keyword>
<dbReference type="EMBL" id="ML977678">
    <property type="protein sequence ID" value="KAF1993935.1"/>
    <property type="molecule type" value="Genomic_DNA"/>
</dbReference>
<dbReference type="Pfam" id="PF04909">
    <property type="entry name" value="Amidohydro_2"/>
    <property type="match status" value="1"/>
</dbReference>
<evidence type="ECO:0000256" key="1">
    <source>
        <dbReference type="ARBA" id="ARBA00038310"/>
    </source>
</evidence>
<dbReference type="OrthoDB" id="2135488at2759"/>
<evidence type="ECO:0000259" key="2">
    <source>
        <dbReference type="Pfam" id="PF04909"/>
    </source>
</evidence>
<dbReference type="GO" id="GO:0016787">
    <property type="term" value="F:hydrolase activity"/>
    <property type="evidence" value="ECO:0007669"/>
    <property type="project" value="InterPro"/>
</dbReference>
<proteinExistence type="inferred from homology"/>
<dbReference type="SUPFAM" id="SSF51556">
    <property type="entry name" value="Metallo-dependent hydrolases"/>
    <property type="match status" value="1"/>
</dbReference>
<dbReference type="InterPro" id="IPR052350">
    <property type="entry name" value="Metallo-dep_Lactonases"/>
</dbReference>
<name>A0A6A5W458_9PLEO</name>
<protein>
    <recommendedName>
        <fullName evidence="2">Amidohydrolase-related domain-containing protein</fullName>
    </recommendedName>
</protein>
<comment type="similarity">
    <text evidence="1">Belongs to the metallo-dependent hydrolases superfamily.</text>
</comment>
<feature type="domain" description="Amidohydrolase-related" evidence="2">
    <location>
        <begin position="217"/>
        <end position="359"/>
    </location>
</feature>
<reference evidence="3" key="1">
    <citation type="journal article" date="2020" name="Stud. Mycol.">
        <title>101 Dothideomycetes genomes: a test case for predicting lifestyles and emergence of pathogens.</title>
        <authorList>
            <person name="Haridas S."/>
            <person name="Albert R."/>
            <person name="Binder M."/>
            <person name="Bloem J."/>
            <person name="Labutti K."/>
            <person name="Salamov A."/>
            <person name="Andreopoulos B."/>
            <person name="Baker S."/>
            <person name="Barry K."/>
            <person name="Bills G."/>
            <person name="Bluhm B."/>
            <person name="Cannon C."/>
            <person name="Castanera R."/>
            <person name="Culley D."/>
            <person name="Daum C."/>
            <person name="Ezra D."/>
            <person name="Gonzalez J."/>
            <person name="Henrissat B."/>
            <person name="Kuo A."/>
            <person name="Liang C."/>
            <person name="Lipzen A."/>
            <person name="Lutzoni F."/>
            <person name="Magnuson J."/>
            <person name="Mondo S."/>
            <person name="Nolan M."/>
            <person name="Ohm R."/>
            <person name="Pangilinan J."/>
            <person name="Park H.-J."/>
            <person name="Ramirez L."/>
            <person name="Alfaro M."/>
            <person name="Sun H."/>
            <person name="Tritt A."/>
            <person name="Yoshinaga Y."/>
            <person name="Zwiers L.-H."/>
            <person name="Turgeon B."/>
            <person name="Goodwin S."/>
            <person name="Spatafora J."/>
            <person name="Crous P."/>
            <person name="Grigoriev I."/>
        </authorList>
    </citation>
    <scope>NUCLEOTIDE SEQUENCE</scope>
    <source>
        <strain evidence="3">CBS 123094</strain>
    </source>
</reference>
<dbReference type="PANTHER" id="PTHR43569:SF2">
    <property type="entry name" value="AMIDOHYDROLASE-RELATED DOMAIN-CONTAINING PROTEIN"/>
    <property type="match status" value="1"/>
</dbReference>
<organism evidence="3 4">
    <name type="scientific">Amniculicola lignicola CBS 123094</name>
    <dbReference type="NCBI Taxonomy" id="1392246"/>
    <lineage>
        <taxon>Eukaryota</taxon>
        <taxon>Fungi</taxon>
        <taxon>Dikarya</taxon>
        <taxon>Ascomycota</taxon>
        <taxon>Pezizomycotina</taxon>
        <taxon>Dothideomycetes</taxon>
        <taxon>Pleosporomycetidae</taxon>
        <taxon>Pleosporales</taxon>
        <taxon>Amniculicolaceae</taxon>
        <taxon>Amniculicola</taxon>
    </lineage>
</organism>
<dbReference type="InterPro" id="IPR006680">
    <property type="entry name" value="Amidohydro-rel"/>
</dbReference>
<dbReference type="Proteomes" id="UP000799779">
    <property type="component" value="Unassembled WGS sequence"/>
</dbReference>
<dbReference type="Gene3D" id="3.20.20.140">
    <property type="entry name" value="Metal-dependent hydrolases"/>
    <property type="match status" value="1"/>
</dbReference>
<sequence>MPPKLLDTHIHLWPSTSTTPLNHAWMTPGFPLAKRHGITDYLSTTTTSPIQPSSFIYIETDRYLPTPTPPISLSDLPEKTDHVLRELEKWAHEPLQELRFLRRMVEGTFQNGDGFNPQDGGKMAGCVIWAPFHLPSVFFRLYLERAERVAGPALWERVVGFRYLLQGIKQEEELRRLVESEAWLTNLASLRTGRAGKGWTFDIGVDAHSGGVWQLEVVADMVDRIRGIEGNGEQGRVTFVLDHLCKPDLSALNAPSQSRWVEAVARMARQPDVYMKFSGAFNEFGAEPTPSDIPLLLERLDIYFQQSLDFFGPTKVMFGSDWPVCNVGGPTGELSWGLWREVVETWLEQKGLGDEDKEYVWWKAGSNAYGIEP</sequence>
<evidence type="ECO:0000313" key="4">
    <source>
        <dbReference type="Proteomes" id="UP000799779"/>
    </source>
</evidence>
<dbReference type="PANTHER" id="PTHR43569">
    <property type="entry name" value="AMIDOHYDROLASE"/>
    <property type="match status" value="1"/>
</dbReference>